<reference evidence="1 2" key="1">
    <citation type="submission" date="2019-06" db="EMBL/GenBank/DDBJ databases">
        <authorList>
            <person name="Li M."/>
        </authorList>
    </citation>
    <scope>NUCLEOTIDE SEQUENCE [LARGE SCALE GENOMIC DNA]</scope>
    <source>
        <strain evidence="1 2">BGMRC2036</strain>
    </source>
</reference>
<proteinExistence type="predicted"/>
<dbReference type="InterPro" id="IPR052896">
    <property type="entry name" value="GGT-like_enzyme"/>
</dbReference>
<dbReference type="Pfam" id="PF01019">
    <property type="entry name" value="G_glu_transpept"/>
    <property type="match status" value="1"/>
</dbReference>
<dbReference type="InterPro" id="IPR043138">
    <property type="entry name" value="GGT_lsub"/>
</dbReference>
<evidence type="ECO:0000313" key="2">
    <source>
        <dbReference type="Proteomes" id="UP000318801"/>
    </source>
</evidence>
<protein>
    <submittedName>
        <fullName evidence="1">Gamma-glutamyltransferase family protein</fullName>
    </submittedName>
</protein>
<dbReference type="EMBL" id="VHLG01000005">
    <property type="protein sequence ID" value="TPW30493.1"/>
    <property type="molecule type" value="Genomic_DNA"/>
</dbReference>
<evidence type="ECO:0000313" key="1">
    <source>
        <dbReference type="EMBL" id="TPW30493.1"/>
    </source>
</evidence>
<keyword evidence="2" id="KW-1185">Reference proteome</keyword>
<sequence>MLHAALGFEGAFSAPHRAAALAGRDILRQGGTAMEAMVAAAATIAVVYPHMNGIGGDGFWLIRRHDGSVTGISACGQAAGLATPEWYAERGHTKAMPTRGGHAALTVPGTLGGWAKALDLVEADLRFGLDELLDAAISYARDGIAVTGNQSVCTADKLAGLKDVPGFAETFLLDGEVPAAGQRLKQRALGRTLKLIATEGIESFYSGELAATHAAFLEDHGSPLRYEDFTAYAAREVEPLKVGTSHGVLMNMIPPTQGIASLMILALFDRLAVEQGEGFDHVHGLIEATKQAFILRNAGLGDPDFMTEPAQNWLDGERLDALAEKIHRSRALAWPYDPAEGDTIWMGAADRYGNVVSFIQSVYWEFGSGLTCPETGVYFQNRGAGFSLKPGPNLLAPGKRPFHTLNPAMALLRDGRVMAYGTMGGEGQPQTQSAVFTRHIVYGMDLQQAITAPRWLLGRTWGEETTTLKLEDRFDPALVQALKDAGHDVEMIAPFSDTAGHAGAVVLHPGGLMEAATDPRADGAAIVD</sequence>
<dbReference type="GO" id="GO:0016740">
    <property type="term" value="F:transferase activity"/>
    <property type="evidence" value="ECO:0007669"/>
    <property type="project" value="UniProtKB-KW"/>
</dbReference>
<dbReference type="OrthoDB" id="9781342at2"/>
<keyword evidence="1" id="KW-0808">Transferase</keyword>
<organism evidence="1 2">
    <name type="scientific">Martelella alba</name>
    <dbReference type="NCBI Taxonomy" id="2590451"/>
    <lineage>
        <taxon>Bacteria</taxon>
        <taxon>Pseudomonadati</taxon>
        <taxon>Pseudomonadota</taxon>
        <taxon>Alphaproteobacteria</taxon>
        <taxon>Hyphomicrobiales</taxon>
        <taxon>Aurantimonadaceae</taxon>
        <taxon>Martelella</taxon>
    </lineage>
</organism>
<name>A0A506U823_9HYPH</name>
<dbReference type="Proteomes" id="UP000318801">
    <property type="component" value="Unassembled WGS sequence"/>
</dbReference>
<dbReference type="Gene3D" id="1.10.246.130">
    <property type="match status" value="1"/>
</dbReference>
<dbReference type="RefSeq" id="WP_141149063.1">
    <property type="nucleotide sequence ID" value="NZ_VHLG01000005.1"/>
</dbReference>
<dbReference type="InterPro" id="IPR043137">
    <property type="entry name" value="GGT_ssub_C"/>
</dbReference>
<comment type="caution">
    <text evidence="1">The sequence shown here is derived from an EMBL/GenBank/DDBJ whole genome shotgun (WGS) entry which is preliminary data.</text>
</comment>
<dbReference type="PRINTS" id="PR01210">
    <property type="entry name" value="GGTRANSPTASE"/>
</dbReference>
<dbReference type="AlphaFoldDB" id="A0A506U823"/>
<gene>
    <name evidence="1" type="ORF">FJU08_10985</name>
</gene>
<dbReference type="PANTHER" id="PTHR43881:SF5">
    <property type="entry name" value="GAMMA-GLUTAMYLTRANSPEPTIDASE"/>
    <property type="match status" value="1"/>
</dbReference>
<dbReference type="PANTHER" id="PTHR43881">
    <property type="entry name" value="GAMMA-GLUTAMYLTRANSPEPTIDASE (AFU_ORTHOLOGUE AFUA_4G13580)"/>
    <property type="match status" value="1"/>
</dbReference>
<dbReference type="SUPFAM" id="SSF56235">
    <property type="entry name" value="N-terminal nucleophile aminohydrolases (Ntn hydrolases)"/>
    <property type="match status" value="1"/>
</dbReference>
<accession>A0A506U823</accession>
<dbReference type="InterPro" id="IPR029055">
    <property type="entry name" value="Ntn_hydrolases_N"/>
</dbReference>
<dbReference type="Gene3D" id="3.60.20.40">
    <property type="match status" value="1"/>
</dbReference>